<dbReference type="Proteomes" id="UP000663879">
    <property type="component" value="Unassembled WGS sequence"/>
</dbReference>
<proteinExistence type="predicted"/>
<dbReference type="GO" id="GO:0045271">
    <property type="term" value="C:respiratory chain complex I"/>
    <property type="evidence" value="ECO:0007669"/>
    <property type="project" value="InterPro"/>
</dbReference>
<evidence type="ECO:0000313" key="2">
    <source>
        <dbReference type="EMBL" id="CAF0741895.1"/>
    </source>
</evidence>
<sequence length="88" mass="10499">MEARFLNKILKINPSRSLNSIRALSQKPQDTNKKPSSEKQNYQAPELFKYNMYSYFDFDNQMIKYRQPQPSSLPTRENTWKNVVQPKL</sequence>
<dbReference type="Pfam" id="PF15880">
    <property type="entry name" value="NDUFV3"/>
    <property type="match status" value="1"/>
</dbReference>
<accession>A0A813NXB2</accession>
<comment type="caution">
    <text evidence="2">The sequence shown here is derived from an EMBL/GenBank/DDBJ whole genome shotgun (WGS) entry which is preliminary data.</text>
</comment>
<evidence type="ECO:0008006" key="4">
    <source>
        <dbReference type="Google" id="ProtNLM"/>
    </source>
</evidence>
<name>A0A813NXB2_9BILA</name>
<feature type="compositionally biased region" description="Polar residues" evidence="1">
    <location>
        <begin position="20"/>
        <end position="29"/>
    </location>
</feature>
<gene>
    <name evidence="2" type="ORF">OXX778_LOCUS3434</name>
</gene>
<feature type="region of interest" description="Disordered" evidence="1">
    <location>
        <begin position="20"/>
        <end position="43"/>
    </location>
</feature>
<feature type="compositionally biased region" description="Polar residues" evidence="1">
    <location>
        <begin position="68"/>
        <end position="82"/>
    </location>
</feature>
<dbReference type="InterPro" id="IPR026193">
    <property type="entry name" value="NDUFV3"/>
</dbReference>
<dbReference type="EMBL" id="CAJNOC010000303">
    <property type="protein sequence ID" value="CAF0741895.1"/>
    <property type="molecule type" value="Genomic_DNA"/>
</dbReference>
<dbReference type="GO" id="GO:0005739">
    <property type="term" value="C:mitochondrion"/>
    <property type="evidence" value="ECO:0007669"/>
    <property type="project" value="InterPro"/>
</dbReference>
<dbReference type="OrthoDB" id="6161911at2759"/>
<evidence type="ECO:0000313" key="3">
    <source>
        <dbReference type="Proteomes" id="UP000663879"/>
    </source>
</evidence>
<feature type="region of interest" description="Disordered" evidence="1">
    <location>
        <begin position="67"/>
        <end position="88"/>
    </location>
</feature>
<keyword evidence="3" id="KW-1185">Reference proteome</keyword>
<organism evidence="2 3">
    <name type="scientific">Brachionus calyciflorus</name>
    <dbReference type="NCBI Taxonomy" id="104777"/>
    <lineage>
        <taxon>Eukaryota</taxon>
        <taxon>Metazoa</taxon>
        <taxon>Spiralia</taxon>
        <taxon>Gnathifera</taxon>
        <taxon>Rotifera</taxon>
        <taxon>Eurotatoria</taxon>
        <taxon>Monogononta</taxon>
        <taxon>Pseudotrocha</taxon>
        <taxon>Ploima</taxon>
        <taxon>Brachionidae</taxon>
        <taxon>Brachionus</taxon>
    </lineage>
</organism>
<evidence type="ECO:0000256" key="1">
    <source>
        <dbReference type="SAM" id="MobiDB-lite"/>
    </source>
</evidence>
<dbReference type="AlphaFoldDB" id="A0A813NXB2"/>
<reference evidence="2" key="1">
    <citation type="submission" date="2021-02" db="EMBL/GenBank/DDBJ databases">
        <authorList>
            <person name="Nowell W R."/>
        </authorList>
    </citation>
    <scope>NUCLEOTIDE SEQUENCE</scope>
    <source>
        <strain evidence="2">Ploen Becks lab</strain>
    </source>
</reference>
<protein>
    <recommendedName>
        <fullName evidence="4">NADH dehydrogenase [ubiquinone] flavoprotein 3, mitochondrial</fullName>
    </recommendedName>
</protein>